<dbReference type="AlphaFoldDB" id="A0A345UJJ7"/>
<keyword evidence="1" id="KW-0472">Membrane</keyword>
<name>A0A345UJJ7_9BACT</name>
<reference evidence="2 3" key="1">
    <citation type="submission" date="2018-03" db="EMBL/GenBank/DDBJ databases">
        <title>Phenotypic and genomic properties of Cyclonatronum proteinivorum gen. nov., sp. nov., a haloalkaliphilic bacteroidete from soda lakes possessing Na+-translocating rhodopsin.</title>
        <authorList>
            <person name="Toshchakov S.V."/>
            <person name="Korzhenkov A."/>
            <person name="Samarov N.I."/>
            <person name="Kublanov I.V."/>
            <person name="Muntyan M.S."/>
            <person name="Sorokin D.Y."/>
        </authorList>
    </citation>
    <scope>NUCLEOTIDE SEQUENCE [LARGE SCALE GENOMIC DNA]</scope>
    <source>
        <strain evidence="2 3">Omega</strain>
    </source>
</reference>
<feature type="transmembrane region" description="Helical" evidence="1">
    <location>
        <begin position="118"/>
        <end position="139"/>
    </location>
</feature>
<gene>
    <name evidence="2" type="ORF">CYPRO_1393</name>
</gene>
<dbReference type="Proteomes" id="UP000254808">
    <property type="component" value="Chromosome"/>
</dbReference>
<organism evidence="2 3">
    <name type="scientific">Cyclonatronum proteinivorum</name>
    <dbReference type="NCBI Taxonomy" id="1457365"/>
    <lineage>
        <taxon>Bacteria</taxon>
        <taxon>Pseudomonadati</taxon>
        <taxon>Balneolota</taxon>
        <taxon>Balneolia</taxon>
        <taxon>Balneolales</taxon>
        <taxon>Cyclonatronaceae</taxon>
        <taxon>Cyclonatronum</taxon>
    </lineage>
</organism>
<dbReference type="RefSeq" id="WP_114983922.1">
    <property type="nucleotide sequence ID" value="NZ_CP027806.1"/>
</dbReference>
<sequence length="170" mass="19190">MKPYHLSHLAWFIPLALTALLIQQVSVYNGISNTMEQGEELEAFITDFRIKQIAAQTNGYVDLHFFDGNGAERKERLTLHAQHASRLIGANTVDIRYLAGTTYDIVIIKTFDYHRNTVLVNIGVILLSLLVMIPVSIWASRYSIRKAEAAKVSGGQELRLEFEQPTENKS</sequence>
<protein>
    <submittedName>
        <fullName evidence="2">Uncharacterized protein</fullName>
    </submittedName>
</protein>
<keyword evidence="1" id="KW-1133">Transmembrane helix</keyword>
<accession>A0A345UJJ7</accession>
<evidence type="ECO:0000256" key="1">
    <source>
        <dbReference type="SAM" id="Phobius"/>
    </source>
</evidence>
<evidence type="ECO:0000313" key="2">
    <source>
        <dbReference type="EMBL" id="AXJ00649.1"/>
    </source>
</evidence>
<dbReference type="OrthoDB" id="1524361at2"/>
<evidence type="ECO:0000313" key="3">
    <source>
        <dbReference type="Proteomes" id="UP000254808"/>
    </source>
</evidence>
<dbReference type="EMBL" id="CP027806">
    <property type="protein sequence ID" value="AXJ00649.1"/>
    <property type="molecule type" value="Genomic_DNA"/>
</dbReference>
<keyword evidence="3" id="KW-1185">Reference proteome</keyword>
<keyword evidence="1" id="KW-0812">Transmembrane</keyword>
<proteinExistence type="predicted"/>
<dbReference type="KEGG" id="cprv:CYPRO_1393"/>